<protein>
    <submittedName>
        <fullName evidence="2">Uncharacterized protein</fullName>
    </submittedName>
</protein>
<dbReference type="Proteomes" id="UP000582213">
    <property type="component" value="Unassembled WGS sequence"/>
</dbReference>
<dbReference type="AlphaFoldDB" id="A0A7J9RXV8"/>
<accession>A0A7J9RXV8</accession>
<evidence type="ECO:0000313" key="2">
    <source>
        <dbReference type="EMBL" id="MBB5254899.1"/>
    </source>
</evidence>
<keyword evidence="1" id="KW-1133">Transmembrane helix</keyword>
<evidence type="ECO:0000256" key="1">
    <source>
        <dbReference type="SAM" id="Phobius"/>
    </source>
</evidence>
<keyword evidence="1" id="KW-0812">Transmembrane</keyword>
<name>A0A7J9RXV8_SULOH</name>
<keyword evidence="1" id="KW-0472">Membrane</keyword>
<sequence>MLGLLLFWLRCIGRGGVLRMLFVLLRSLGLGLGLVMLGRS</sequence>
<dbReference type="EMBL" id="JACHFY010000029">
    <property type="protein sequence ID" value="MBB5254899.1"/>
    <property type="molecule type" value="Genomic_DNA"/>
</dbReference>
<evidence type="ECO:0000313" key="3">
    <source>
        <dbReference type="Proteomes" id="UP000582213"/>
    </source>
</evidence>
<organism evidence="2 3">
    <name type="scientific">Sulfurisphaera ohwakuensis</name>
    <dbReference type="NCBI Taxonomy" id="69656"/>
    <lineage>
        <taxon>Archaea</taxon>
        <taxon>Thermoproteota</taxon>
        <taxon>Thermoprotei</taxon>
        <taxon>Sulfolobales</taxon>
        <taxon>Sulfolobaceae</taxon>
        <taxon>Sulfurisphaera</taxon>
    </lineage>
</organism>
<proteinExistence type="predicted"/>
<feature type="transmembrane region" description="Helical" evidence="1">
    <location>
        <begin position="20"/>
        <end position="38"/>
    </location>
</feature>
<comment type="caution">
    <text evidence="2">The sequence shown here is derived from an EMBL/GenBank/DDBJ whole genome shotgun (WGS) entry which is preliminary data.</text>
</comment>
<gene>
    <name evidence="2" type="ORF">HNQ62_002673</name>
</gene>
<reference evidence="2 3" key="1">
    <citation type="submission" date="2020-08" db="EMBL/GenBank/DDBJ databases">
        <title>Genomic Encyclopedia of Type Strains, Phase IV (KMG-IV): sequencing the most valuable type-strain genomes for metagenomic binning, comparative biology and taxonomic classification.</title>
        <authorList>
            <person name="Goeker M."/>
        </authorList>
    </citation>
    <scope>NUCLEOTIDE SEQUENCE [LARGE SCALE GENOMIC DNA]</scope>
    <source>
        <strain evidence="2 3">DSM 12421</strain>
    </source>
</reference>